<dbReference type="EMBL" id="JARQWQ010000034">
    <property type="protein sequence ID" value="KAK2560995.1"/>
    <property type="molecule type" value="Genomic_DNA"/>
</dbReference>
<gene>
    <name evidence="1" type="ORF">P5673_016121</name>
</gene>
<organism evidence="1 2">
    <name type="scientific">Acropora cervicornis</name>
    <name type="common">Staghorn coral</name>
    <dbReference type="NCBI Taxonomy" id="6130"/>
    <lineage>
        <taxon>Eukaryota</taxon>
        <taxon>Metazoa</taxon>
        <taxon>Cnidaria</taxon>
        <taxon>Anthozoa</taxon>
        <taxon>Hexacorallia</taxon>
        <taxon>Scleractinia</taxon>
        <taxon>Astrocoeniina</taxon>
        <taxon>Acroporidae</taxon>
        <taxon>Acropora</taxon>
    </lineage>
</organism>
<reference evidence="1" key="1">
    <citation type="journal article" date="2023" name="G3 (Bethesda)">
        <title>Whole genome assembly and annotation of the endangered Caribbean coral Acropora cervicornis.</title>
        <authorList>
            <person name="Selwyn J.D."/>
            <person name="Vollmer S.V."/>
        </authorList>
    </citation>
    <scope>NUCLEOTIDE SEQUENCE</scope>
    <source>
        <strain evidence="1">K2</strain>
    </source>
</reference>
<evidence type="ECO:0000313" key="1">
    <source>
        <dbReference type="EMBL" id="KAK2560995.1"/>
    </source>
</evidence>
<proteinExistence type="predicted"/>
<evidence type="ECO:0000313" key="2">
    <source>
        <dbReference type="Proteomes" id="UP001249851"/>
    </source>
</evidence>
<reference evidence="1" key="2">
    <citation type="journal article" date="2023" name="Science">
        <title>Genomic signatures of disease resistance in endangered staghorn corals.</title>
        <authorList>
            <person name="Vollmer S.V."/>
            <person name="Selwyn J.D."/>
            <person name="Despard B.A."/>
            <person name="Roesel C.L."/>
        </authorList>
    </citation>
    <scope>NUCLEOTIDE SEQUENCE</scope>
    <source>
        <strain evidence="1">K2</strain>
    </source>
</reference>
<comment type="caution">
    <text evidence="1">The sequence shown here is derived from an EMBL/GenBank/DDBJ whole genome shotgun (WGS) entry which is preliminary data.</text>
</comment>
<accession>A0AAD9QHH6</accession>
<protein>
    <submittedName>
        <fullName evidence="1">Uncharacterized protein</fullName>
    </submittedName>
</protein>
<keyword evidence="2" id="KW-1185">Reference proteome</keyword>
<name>A0AAD9QHH6_ACRCE</name>
<sequence>MPILALADSMLLSITLNPSLLQNLCKEALAPISDFHVSRPSAVLRYRVTLIQCPKHFSSHDVLCSCNPSSPKCPVLVLEHVPPSAVRGGPSSLPGHVFPLHPLSNVFIRPLSLPAAFSHSSSSGPIVPLPPVTAAHRFSYSGEIYHSIGSEGKRFYMRIQRKIACS</sequence>
<dbReference type="Proteomes" id="UP001249851">
    <property type="component" value="Unassembled WGS sequence"/>
</dbReference>
<dbReference type="AlphaFoldDB" id="A0AAD9QHH6"/>